<dbReference type="RefSeq" id="WP_173059044.1">
    <property type="nucleotide sequence ID" value="NZ_AP022853.1"/>
</dbReference>
<dbReference type="GO" id="GO:0032259">
    <property type="term" value="P:methylation"/>
    <property type="evidence" value="ECO:0007669"/>
    <property type="project" value="UniProtKB-KW"/>
</dbReference>
<gene>
    <name evidence="3" type="ORF">SKTS_01990</name>
</gene>
<dbReference type="SUPFAM" id="SSF53335">
    <property type="entry name" value="S-adenosyl-L-methionine-dependent methyltransferases"/>
    <property type="match status" value="1"/>
</dbReference>
<sequence>MSALPQPDSSALAHSRAVSAAIAQEVTASDGWISFARFMEIALYAPGLGYYSAGLDKFGAGGDFVTAPEMSALFGQAVAAQAAQVLRLTGGDVLEIGAGSGKLALDLMLELERLDALPQHYRILELSADLRQRQQARIERNAPHLLPRFAWLDTMPQRFSGLVLGNEVLDAMPAHLVTWRAGQVFERGVSIADGRFAWSERPLTEGELLRQAQALPPAGFVSGESAYTSEINLAAQGFVRSLGQMLEQGMILMLDYGFGASEYYHPQRGGGTLMCHYRHQTHDDPFFLPGLQDLTAHVDFSAMAQAATESGLTLSGYASQANFLINCGLTELLARTSPEDPAAYLPLVAQVQKLMSPAEMGEFFKAIALSKGMQEIPLGFRRGDRSHTL</sequence>
<proteinExistence type="predicted"/>
<keyword evidence="2 3" id="KW-0808">Transferase</keyword>
<evidence type="ECO:0000256" key="1">
    <source>
        <dbReference type="ARBA" id="ARBA00022603"/>
    </source>
</evidence>
<dbReference type="InterPro" id="IPR003788">
    <property type="entry name" value="NDUFAF7"/>
</dbReference>
<dbReference type="InterPro" id="IPR029063">
    <property type="entry name" value="SAM-dependent_MTases_sf"/>
</dbReference>
<dbReference type="Pfam" id="PF02636">
    <property type="entry name" value="Methyltransf_28"/>
    <property type="match status" value="1"/>
</dbReference>
<organism evidence="3 4">
    <name type="scientific">Sulfurimicrobium lacus</name>
    <dbReference type="NCBI Taxonomy" id="2715678"/>
    <lineage>
        <taxon>Bacteria</taxon>
        <taxon>Pseudomonadati</taxon>
        <taxon>Pseudomonadota</taxon>
        <taxon>Betaproteobacteria</taxon>
        <taxon>Nitrosomonadales</taxon>
        <taxon>Sulfuricellaceae</taxon>
        <taxon>Sulfurimicrobium</taxon>
    </lineage>
</organism>
<evidence type="ECO:0000313" key="3">
    <source>
        <dbReference type="EMBL" id="BCB25313.1"/>
    </source>
</evidence>
<keyword evidence="4" id="KW-1185">Reference proteome</keyword>
<dbReference type="KEGG" id="slac:SKTS_01990"/>
<dbReference type="PANTHER" id="PTHR12049">
    <property type="entry name" value="PROTEIN ARGININE METHYLTRANSFERASE NDUFAF7, MITOCHONDRIAL"/>
    <property type="match status" value="1"/>
</dbReference>
<evidence type="ECO:0000256" key="2">
    <source>
        <dbReference type="ARBA" id="ARBA00022679"/>
    </source>
</evidence>
<dbReference type="GO" id="GO:0035243">
    <property type="term" value="F:protein-arginine omega-N symmetric methyltransferase activity"/>
    <property type="evidence" value="ECO:0007669"/>
    <property type="project" value="TreeGrafter"/>
</dbReference>
<dbReference type="InterPro" id="IPR038375">
    <property type="entry name" value="NDUFAF7_sf"/>
</dbReference>
<reference evidence="4" key="1">
    <citation type="submission" date="2020-03" db="EMBL/GenBank/DDBJ databases">
        <title>Complete genome sequence of sulfur-oxidizing bacterium skT11.</title>
        <authorList>
            <person name="Kanda M."/>
            <person name="Kojima H."/>
            <person name="Fukui M."/>
        </authorList>
    </citation>
    <scope>NUCLEOTIDE SEQUENCE [LARGE SCALE GENOMIC DNA]</scope>
    <source>
        <strain evidence="4">skT11</strain>
    </source>
</reference>
<evidence type="ECO:0000313" key="4">
    <source>
        <dbReference type="Proteomes" id="UP000502260"/>
    </source>
</evidence>
<dbReference type="Gene3D" id="3.40.50.12710">
    <property type="match status" value="1"/>
</dbReference>
<dbReference type="EMBL" id="AP022853">
    <property type="protein sequence ID" value="BCB25313.1"/>
    <property type="molecule type" value="Genomic_DNA"/>
</dbReference>
<dbReference type="Proteomes" id="UP000502260">
    <property type="component" value="Chromosome"/>
</dbReference>
<dbReference type="PANTHER" id="PTHR12049:SF7">
    <property type="entry name" value="PROTEIN ARGININE METHYLTRANSFERASE NDUFAF7, MITOCHONDRIAL"/>
    <property type="match status" value="1"/>
</dbReference>
<keyword evidence="1 3" id="KW-0489">Methyltransferase</keyword>
<dbReference type="AlphaFoldDB" id="A0A6F8V658"/>
<accession>A0A6F8V658</accession>
<protein>
    <submittedName>
        <fullName evidence="3">SAM-dependent methyltransferase</fullName>
    </submittedName>
</protein>
<name>A0A6F8V658_9PROT</name>